<proteinExistence type="predicted"/>
<protein>
    <submittedName>
        <fullName evidence="3">Uncharacterized protein</fullName>
    </submittedName>
</protein>
<dbReference type="RefSeq" id="WP_377943740.1">
    <property type="nucleotide sequence ID" value="NZ_JBHUCX010000035.1"/>
</dbReference>
<keyword evidence="4" id="KW-1185">Reference proteome</keyword>
<evidence type="ECO:0000256" key="1">
    <source>
        <dbReference type="SAM" id="Phobius"/>
    </source>
</evidence>
<reference evidence="4" key="1">
    <citation type="journal article" date="2019" name="Int. J. Syst. Evol. Microbiol.">
        <title>The Global Catalogue of Microorganisms (GCM) 10K type strain sequencing project: providing services to taxonomists for standard genome sequencing and annotation.</title>
        <authorList>
            <consortium name="The Broad Institute Genomics Platform"/>
            <consortium name="The Broad Institute Genome Sequencing Center for Infectious Disease"/>
            <person name="Wu L."/>
            <person name="Ma J."/>
        </authorList>
    </citation>
    <scope>NUCLEOTIDE SEQUENCE [LARGE SCALE GENOMIC DNA]</scope>
    <source>
        <strain evidence="4">CGMCC 1.12286</strain>
    </source>
</reference>
<accession>A0ABW4JK67</accession>
<organism evidence="3 4">
    <name type="scientific">Alicyclobacillus fodiniaquatilis</name>
    <dbReference type="NCBI Taxonomy" id="1661150"/>
    <lineage>
        <taxon>Bacteria</taxon>
        <taxon>Bacillati</taxon>
        <taxon>Bacillota</taxon>
        <taxon>Bacilli</taxon>
        <taxon>Bacillales</taxon>
        <taxon>Alicyclobacillaceae</taxon>
        <taxon>Alicyclobacillus</taxon>
    </lineage>
</organism>
<dbReference type="EMBL" id="JBHUCX010000035">
    <property type="protein sequence ID" value="MFD1675860.1"/>
    <property type="molecule type" value="Genomic_DNA"/>
</dbReference>
<gene>
    <name evidence="3" type="ORF">ACFSB2_14245</name>
</gene>
<feature type="transmembrane region" description="Helical" evidence="1">
    <location>
        <begin position="107"/>
        <end position="129"/>
    </location>
</feature>
<keyword evidence="2" id="KW-0732">Signal</keyword>
<evidence type="ECO:0000313" key="3">
    <source>
        <dbReference type="EMBL" id="MFD1675860.1"/>
    </source>
</evidence>
<feature type="chain" id="PRO_5046793843" evidence="2">
    <location>
        <begin position="23"/>
        <end position="137"/>
    </location>
</feature>
<feature type="signal peptide" evidence="2">
    <location>
        <begin position="1"/>
        <end position="22"/>
    </location>
</feature>
<keyword evidence="1" id="KW-1133">Transmembrane helix</keyword>
<dbReference type="Proteomes" id="UP001597079">
    <property type="component" value="Unassembled WGS sequence"/>
</dbReference>
<keyword evidence="1" id="KW-0812">Transmembrane</keyword>
<name>A0ABW4JK67_9BACL</name>
<keyword evidence="1" id="KW-0472">Membrane</keyword>
<evidence type="ECO:0000256" key="2">
    <source>
        <dbReference type="SAM" id="SignalP"/>
    </source>
</evidence>
<evidence type="ECO:0000313" key="4">
    <source>
        <dbReference type="Proteomes" id="UP001597079"/>
    </source>
</evidence>
<comment type="caution">
    <text evidence="3">The sequence shown here is derived from an EMBL/GenBank/DDBJ whole genome shotgun (WGS) entry which is preliminary data.</text>
</comment>
<sequence>MKKWLLTLFAAICLWMPTTAFAETTTQTAHMDVTEYAVQTSTSAPLHDIRLGSSFRASRSFSSRARYTSRYTSPYRTRSGFGFGSHFLSFFAGYTFARLFNPFGFGYGYGVGFGLFHIIFDIFLIWIIWRIIRRMFR</sequence>